<evidence type="ECO:0000313" key="3">
    <source>
        <dbReference type="Proteomes" id="UP000397656"/>
    </source>
</evidence>
<dbReference type="RefSeq" id="WP_150993573.1">
    <property type="nucleotide sequence ID" value="NZ_CP062803.1"/>
</dbReference>
<dbReference type="GeneID" id="98403170"/>
<feature type="domain" description="Shedu protein SduA C-terminal" evidence="1">
    <location>
        <begin position="226"/>
        <end position="378"/>
    </location>
</feature>
<accession>A0A643FHX9</accession>
<organism evidence="2 3">
    <name type="scientific">Cupriavidus basilensis</name>
    <dbReference type="NCBI Taxonomy" id="68895"/>
    <lineage>
        <taxon>Bacteria</taxon>
        <taxon>Pseudomonadati</taxon>
        <taxon>Pseudomonadota</taxon>
        <taxon>Betaproteobacteria</taxon>
        <taxon>Burkholderiales</taxon>
        <taxon>Burkholderiaceae</taxon>
        <taxon>Cupriavidus</taxon>
    </lineage>
</organism>
<protein>
    <submittedName>
        <fullName evidence="2">DUF4263 domain-containing protein</fullName>
    </submittedName>
</protein>
<dbReference type="AlphaFoldDB" id="A0A643FHX9"/>
<gene>
    <name evidence="2" type="ORF">F7R26_019785</name>
</gene>
<evidence type="ECO:0000313" key="2">
    <source>
        <dbReference type="EMBL" id="QOT76338.1"/>
    </source>
</evidence>
<evidence type="ECO:0000259" key="1">
    <source>
        <dbReference type="Pfam" id="PF14082"/>
    </source>
</evidence>
<sequence length="389" mass="44690">MTEGDFKTFVQEMAGNLDEHVFGEIYDVLQKFPGRRETLNPAFPYPKILRIGALKTHLVVEYVGPQESDKDNYEVQAEFSPNKTIFDFLGIEVTPSTPMLQVPSNIENMQFFVGDAMTILGDYLYDVVANPNDIALNTLFDVSTATEPTFMSNVTIFWSDSEGAIRTRRIDFAEIMPIHEDGYAYHTDDSLKHFGNFLANYQVPRYKLKLHEVLNEFISLVGSGASSETEITRYLAKHPQILQLAFGANDINPEKELVWQYEAGKANLRPDFLIVKMDGYADIVEFKLPRISGAPMVGTDTRHKPSAVIESALAQVDEYDEWCNQEVNRSWLEKTHDIKVHTPQTYLIVGHRDDFSSEDRQKLRRRRNAVIFTYDEFIDLARCQLYRMR</sequence>
<dbReference type="Proteomes" id="UP000397656">
    <property type="component" value="Chromosome 1"/>
</dbReference>
<name>A0A643FHX9_9BURK</name>
<dbReference type="InterPro" id="IPR025359">
    <property type="entry name" value="SduA_C"/>
</dbReference>
<reference evidence="2 3" key="1">
    <citation type="submission" date="2020-10" db="EMBL/GenBank/DDBJ databases">
        <title>Complete genome sequence of Cupriavidus basilensis CCUG 49340T.</title>
        <authorList>
            <person name="Salva-Serra F."/>
            <person name="Donoso R.A."/>
            <person name="Cho K.H."/>
            <person name="Yoo J.A."/>
            <person name="Lee K."/>
            <person name="Yoon S.-H."/>
            <person name="Perez-Pantoja D."/>
            <person name="Moore E.R.B."/>
        </authorList>
    </citation>
    <scope>NUCLEOTIDE SEQUENCE [LARGE SCALE GENOMIC DNA]</scope>
    <source>
        <strain evidence="3">CCUG 49340</strain>
    </source>
</reference>
<proteinExistence type="predicted"/>
<dbReference type="Pfam" id="PF14082">
    <property type="entry name" value="SduA_C"/>
    <property type="match status" value="1"/>
</dbReference>
<dbReference type="EMBL" id="CP062803">
    <property type="protein sequence ID" value="QOT76338.1"/>
    <property type="molecule type" value="Genomic_DNA"/>
</dbReference>